<evidence type="ECO:0000256" key="3">
    <source>
        <dbReference type="ARBA" id="ARBA00022964"/>
    </source>
</evidence>
<name>A0A8J2SP69_9STRA</name>
<evidence type="ECO:0000256" key="4">
    <source>
        <dbReference type="ARBA" id="ARBA00023002"/>
    </source>
</evidence>
<keyword evidence="8" id="KW-1185">Reference proteome</keyword>
<comment type="cofactor">
    <cofactor evidence="1">
        <name>L-ascorbate</name>
        <dbReference type="ChEBI" id="CHEBI:38290"/>
    </cofactor>
</comment>
<evidence type="ECO:0000256" key="2">
    <source>
        <dbReference type="ARBA" id="ARBA00022723"/>
    </source>
</evidence>
<proteinExistence type="predicted"/>
<keyword evidence="2" id="KW-0479">Metal-binding</keyword>
<dbReference type="Gene3D" id="2.60.120.620">
    <property type="entry name" value="q2cbj1_9rhob like domain"/>
    <property type="match status" value="1"/>
</dbReference>
<dbReference type="PANTHER" id="PTHR14614">
    <property type="entry name" value="HEPATOCELLULAR CARCINOMA-ASSOCIATED ANTIGEN"/>
    <property type="match status" value="1"/>
</dbReference>
<dbReference type="GO" id="GO:0051213">
    <property type="term" value="F:dioxygenase activity"/>
    <property type="evidence" value="ECO:0007669"/>
    <property type="project" value="UniProtKB-KW"/>
</dbReference>
<dbReference type="Pfam" id="PF13640">
    <property type="entry name" value="2OG-FeII_Oxy_3"/>
    <property type="match status" value="1"/>
</dbReference>
<accession>A0A8J2SP69</accession>
<dbReference type="PROSITE" id="PS51471">
    <property type="entry name" value="FE2OG_OXY"/>
    <property type="match status" value="1"/>
</dbReference>
<reference evidence="7" key="1">
    <citation type="submission" date="2021-11" db="EMBL/GenBank/DDBJ databases">
        <authorList>
            <consortium name="Genoscope - CEA"/>
            <person name="William W."/>
        </authorList>
    </citation>
    <scope>NUCLEOTIDE SEQUENCE</scope>
</reference>
<dbReference type="InterPro" id="IPR029063">
    <property type="entry name" value="SAM-dependent_MTases_sf"/>
</dbReference>
<dbReference type="GO" id="GO:0031418">
    <property type="term" value="F:L-ascorbic acid binding"/>
    <property type="evidence" value="ECO:0007669"/>
    <property type="project" value="InterPro"/>
</dbReference>
<dbReference type="OrthoDB" id="46564at2759"/>
<evidence type="ECO:0000259" key="6">
    <source>
        <dbReference type="PROSITE" id="PS51471"/>
    </source>
</evidence>
<dbReference type="CDD" id="cd02440">
    <property type="entry name" value="AdoMet_MTases"/>
    <property type="match status" value="1"/>
</dbReference>
<dbReference type="Pfam" id="PF10294">
    <property type="entry name" value="Methyltransf_16"/>
    <property type="match status" value="1"/>
</dbReference>
<organism evidence="7 8">
    <name type="scientific">Pelagomonas calceolata</name>
    <dbReference type="NCBI Taxonomy" id="35677"/>
    <lineage>
        <taxon>Eukaryota</taxon>
        <taxon>Sar</taxon>
        <taxon>Stramenopiles</taxon>
        <taxon>Ochrophyta</taxon>
        <taxon>Pelagophyceae</taxon>
        <taxon>Pelagomonadales</taxon>
        <taxon>Pelagomonadaceae</taxon>
        <taxon>Pelagomonas</taxon>
    </lineage>
</organism>
<gene>
    <name evidence="7" type="ORF">PECAL_3P09410</name>
</gene>
<keyword evidence="5" id="KW-0408">Iron</keyword>
<dbReference type="GO" id="GO:0005506">
    <property type="term" value="F:iron ion binding"/>
    <property type="evidence" value="ECO:0007669"/>
    <property type="project" value="InterPro"/>
</dbReference>
<keyword evidence="4" id="KW-0560">Oxidoreductase</keyword>
<dbReference type="Proteomes" id="UP000789595">
    <property type="component" value="Unassembled WGS sequence"/>
</dbReference>
<feature type="domain" description="Fe2OG dioxygenase" evidence="6">
    <location>
        <begin position="362"/>
        <end position="456"/>
    </location>
</feature>
<dbReference type="InterPro" id="IPR006620">
    <property type="entry name" value="Pro_4_hyd_alph"/>
</dbReference>
<sequence>MTALSSSRAPLDNDDVEPLGLSLLELEEEETTDHVIGDLTITLRGYPRSSGQTLQCTGETTWRGGDLLARHLWRRRATTASVVEVGSGLGLVALAAKRLGVAPVVVATDGDDRALDKLRRNCGREVAVERLRWGDSEDVRRVLAHAKTGFSLVLGADVAYTAEAVAPLARTCRALLAPGGQVIIAYTRRHVDANEVLEAFADEGLVMRRDALSDDEREDAGDRVWYFSLVEPPSFESSEDEEEEPWAFDVEQAAESLASEGYAVVENATRGLARTLRREVLSLAEHSLLRASPNALRTSTGREVRAKTNVEELQIHIRGAPILDDAAVVAARNLCPALRDFGSSEARVLGSKLSSKLGASLRVDEVKAAVHGAGGCFPAHLDTTDATGRCVTGILYLAAADVAGGELRIYPSSGGPPVDVAPSLDTLVLFSSTTTLHRTLPLKRGSRPLVSFWFSSTKPLLADRTASNKLVKLLHAGDYARSFRDAFTVDGAVEDALALDAAANAAAEAALSDDERATLEAWRRRLA</sequence>
<keyword evidence="3" id="KW-0223">Dioxygenase</keyword>
<evidence type="ECO:0000313" key="8">
    <source>
        <dbReference type="Proteomes" id="UP000789595"/>
    </source>
</evidence>
<dbReference type="InterPro" id="IPR019410">
    <property type="entry name" value="Methyltransf_16"/>
</dbReference>
<dbReference type="SMART" id="SM00702">
    <property type="entry name" value="P4Hc"/>
    <property type="match status" value="1"/>
</dbReference>
<comment type="caution">
    <text evidence="7">The sequence shown here is derived from an EMBL/GenBank/DDBJ whole genome shotgun (WGS) entry which is preliminary data.</text>
</comment>
<protein>
    <recommendedName>
        <fullName evidence="6">Fe2OG dioxygenase domain-containing protein</fullName>
    </recommendedName>
</protein>
<dbReference type="AlphaFoldDB" id="A0A8J2SP69"/>
<dbReference type="EMBL" id="CAKKNE010000003">
    <property type="protein sequence ID" value="CAH0371024.1"/>
    <property type="molecule type" value="Genomic_DNA"/>
</dbReference>
<dbReference type="GO" id="GO:0016705">
    <property type="term" value="F:oxidoreductase activity, acting on paired donors, with incorporation or reduction of molecular oxygen"/>
    <property type="evidence" value="ECO:0007669"/>
    <property type="project" value="InterPro"/>
</dbReference>
<evidence type="ECO:0000313" key="7">
    <source>
        <dbReference type="EMBL" id="CAH0371024.1"/>
    </source>
</evidence>
<evidence type="ECO:0000256" key="5">
    <source>
        <dbReference type="ARBA" id="ARBA00023004"/>
    </source>
</evidence>
<dbReference type="InterPro" id="IPR005123">
    <property type="entry name" value="Oxoglu/Fe-dep_dioxygenase_dom"/>
</dbReference>
<dbReference type="Gene3D" id="3.40.50.150">
    <property type="entry name" value="Vaccinia Virus protein VP39"/>
    <property type="match status" value="1"/>
</dbReference>
<dbReference type="SUPFAM" id="SSF53335">
    <property type="entry name" value="S-adenosyl-L-methionine-dependent methyltransferases"/>
    <property type="match status" value="1"/>
</dbReference>
<dbReference type="InterPro" id="IPR044862">
    <property type="entry name" value="Pro_4_hyd_alph_FE2OG_OXY"/>
</dbReference>
<evidence type="ECO:0000256" key="1">
    <source>
        <dbReference type="ARBA" id="ARBA00001961"/>
    </source>
</evidence>